<protein>
    <submittedName>
        <fullName evidence="7">Major facilitator superfamily (MFS) profile domain-containing protein</fullName>
    </submittedName>
</protein>
<dbReference type="InterPro" id="IPR036259">
    <property type="entry name" value="MFS_trans_sf"/>
</dbReference>
<evidence type="ECO:0000313" key="7">
    <source>
        <dbReference type="WBParaSite" id="nRc.2.0.1.t18935-RA"/>
    </source>
</evidence>
<proteinExistence type="predicted"/>
<comment type="subcellular location">
    <subcellularLocation>
        <location evidence="1">Membrane</location>
        <topology evidence="1">Multi-pass membrane protein</topology>
    </subcellularLocation>
</comment>
<dbReference type="InterPro" id="IPR050382">
    <property type="entry name" value="MFS_Na/Anion_cotransporter"/>
</dbReference>
<organism evidence="6 7">
    <name type="scientific">Romanomermis culicivorax</name>
    <name type="common">Nematode worm</name>
    <dbReference type="NCBI Taxonomy" id="13658"/>
    <lineage>
        <taxon>Eukaryota</taxon>
        <taxon>Metazoa</taxon>
        <taxon>Ecdysozoa</taxon>
        <taxon>Nematoda</taxon>
        <taxon>Enoplea</taxon>
        <taxon>Dorylaimia</taxon>
        <taxon>Mermithida</taxon>
        <taxon>Mermithoidea</taxon>
        <taxon>Mermithidae</taxon>
        <taxon>Romanomermis</taxon>
    </lineage>
</organism>
<keyword evidence="4 5" id="KW-0472">Membrane</keyword>
<keyword evidence="2 5" id="KW-0812">Transmembrane</keyword>
<dbReference type="Gene3D" id="1.20.1250.20">
    <property type="entry name" value="MFS general substrate transporter like domains"/>
    <property type="match status" value="1"/>
</dbReference>
<sequence length="138" mass="15017">MLLAVFGGYSVNQLDIGPTYAGFLMGVSNGLSNLSGVIGPALIEYLTSNYGVYGWRLCFFISNAIQLCSVAIFFLWASGEEQEWSKDDDGTWSLSSSLQICDDKKSDDGGIVSSNVQNGETNFAKYNDVSRRKSIVLT</sequence>
<dbReference type="GO" id="GO:0006820">
    <property type="term" value="P:monoatomic anion transport"/>
    <property type="evidence" value="ECO:0007669"/>
    <property type="project" value="TreeGrafter"/>
</dbReference>
<evidence type="ECO:0000256" key="5">
    <source>
        <dbReference type="SAM" id="Phobius"/>
    </source>
</evidence>
<dbReference type="SUPFAM" id="SSF103473">
    <property type="entry name" value="MFS general substrate transporter"/>
    <property type="match status" value="1"/>
</dbReference>
<accession>A0A915IXW7</accession>
<dbReference type="GO" id="GO:0022857">
    <property type="term" value="F:transmembrane transporter activity"/>
    <property type="evidence" value="ECO:0007669"/>
    <property type="project" value="TreeGrafter"/>
</dbReference>
<name>A0A915IXW7_ROMCU</name>
<evidence type="ECO:0000256" key="3">
    <source>
        <dbReference type="ARBA" id="ARBA00022989"/>
    </source>
</evidence>
<feature type="transmembrane region" description="Helical" evidence="5">
    <location>
        <begin position="55"/>
        <end position="77"/>
    </location>
</feature>
<evidence type="ECO:0000256" key="4">
    <source>
        <dbReference type="ARBA" id="ARBA00023136"/>
    </source>
</evidence>
<dbReference type="WBParaSite" id="nRc.2.0.1.t18935-RA">
    <property type="protein sequence ID" value="nRc.2.0.1.t18935-RA"/>
    <property type="gene ID" value="nRc.2.0.1.g18935"/>
</dbReference>
<dbReference type="OMA" id="MFIFVEE"/>
<feature type="transmembrane region" description="Helical" evidence="5">
    <location>
        <begin position="20"/>
        <end position="43"/>
    </location>
</feature>
<evidence type="ECO:0000256" key="1">
    <source>
        <dbReference type="ARBA" id="ARBA00004141"/>
    </source>
</evidence>
<dbReference type="PANTHER" id="PTHR11662:SF399">
    <property type="entry name" value="FI19708P1-RELATED"/>
    <property type="match status" value="1"/>
</dbReference>
<dbReference type="AlphaFoldDB" id="A0A915IXW7"/>
<evidence type="ECO:0000256" key="2">
    <source>
        <dbReference type="ARBA" id="ARBA00022692"/>
    </source>
</evidence>
<reference evidence="7" key="1">
    <citation type="submission" date="2022-11" db="UniProtKB">
        <authorList>
            <consortium name="WormBaseParasite"/>
        </authorList>
    </citation>
    <scope>IDENTIFICATION</scope>
</reference>
<evidence type="ECO:0000313" key="6">
    <source>
        <dbReference type="Proteomes" id="UP000887565"/>
    </source>
</evidence>
<keyword evidence="3 5" id="KW-1133">Transmembrane helix</keyword>
<keyword evidence="6" id="KW-1185">Reference proteome</keyword>
<dbReference type="PANTHER" id="PTHR11662">
    <property type="entry name" value="SOLUTE CARRIER FAMILY 17"/>
    <property type="match status" value="1"/>
</dbReference>
<dbReference type="GO" id="GO:0016324">
    <property type="term" value="C:apical plasma membrane"/>
    <property type="evidence" value="ECO:0007669"/>
    <property type="project" value="TreeGrafter"/>
</dbReference>
<dbReference type="Proteomes" id="UP000887565">
    <property type="component" value="Unplaced"/>
</dbReference>